<organism evidence="12 13">
    <name type="scientific">Pedobacter nutrimenti</name>
    <dbReference type="NCBI Taxonomy" id="1241337"/>
    <lineage>
        <taxon>Bacteria</taxon>
        <taxon>Pseudomonadati</taxon>
        <taxon>Bacteroidota</taxon>
        <taxon>Sphingobacteriia</taxon>
        <taxon>Sphingobacteriales</taxon>
        <taxon>Sphingobacteriaceae</taxon>
        <taxon>Pedobacter</taxon>
    </lineage>
</organism>
<gene>
    <name evidence="12" type="ORF">B0O44_103242</name>
</gene>
<evidence type="ECO:0000256" key="7">
    <source>
        <dbReference type="ARBA" id="ARBA00023065"/>
    </source>
</evidence>
<evidence type="ECO:0000259" key="11">
    <source>
        <dbReference type="Pfam" id="PF00999"/>
    </source>
</evidence>
<evidence type="ECO:0000256" key="8">
    <source>
        <dbReference type="ARBA" id="ARBA00023136"/>
    </source>
</evidence>
<evidence type="ECO:0000256" key="9">
    <source>
        <dbReference type="ARBA" id="ARBA00023201"/>
    </source>
</evidence>
<dbReference type="PANTHER" id="PTHR10110">
    <property type="entry name" value="SODIUM/HYDROGEN EXCHANGER"/>
    <property type="match status" value="1"/>
</dbReference>
<feature type="transmembrane region" description="Helical" evidence="10">
    <location>
        <begin position="99"/>
        <end position="120"/>
    </location>
</feature>
<sequence length="542" mass="60157">MQGNSLTRQNLNSMHSILPFLLAMIMVIVLLNMWAAKLKIAYPILLVVGGLLISFIPGLPMVKIHPDLIFFIFLPPLLFEAAWSISFKEMKKWWRIIGSFAFLVVFFTALSVALVTNYMIPGFTIGLGFLLGGIVSPPDAVSTGAITKFVKIPRSTSAILEGESLLNDASSLIIFRFALVAVGTGQFIWQEATLSFLWMVIGGAGIGLLLGWVFVQAHKHLPTDAPSDIAMMLIEPYFLYWIAEQAHSSGVLAVVCGGLLMSAKRLTFLNSTSRIRAFSVWESFIFILNGIVFLIIGLELPEIVGGLRSKGIPLSTAINYGILVTGVLIAARIISSYAAMAATLIFRPSVAPAAANRRIRLTMPLLLGWTGMRGVVSLAAALSIPLALDHGKGPAFPHRDLILFITFVVILLTLVVQGLTLPFFINRSSAFGQIFNQEAEESARQKMKHGLKQHVYEFLKDKYEHELNGYAGMEKLLKHWEEKSKATDDSWMNEKTKVIFVEMLESQRAYLSELNKDPAVNEEIIRQQLFQIDLEEERLKMI</sequence>
<comment type="subcellular location">
    <subcellularLocation>
        <location evidence="1 10">Cell membrane</location>
        <topology evidence="1 10">Multi-pass membrane protein</topology>
    </subcellularLocation>
</comment>
<dbReference type="GO" id="GO:0098719">
    <property type="term" value="P:sodium ion import across plasma membrane"/>
    <property type="evidence" value="ECO:0007669"/>
    <property type="project" value="TreeGrafter"/>
</dbReference>
<reference evidence="12 13" key="1">
    <citation type="submission" date="2018-06" db="EMBL/GenBank/DDBJ databases">
        <title>Genomic Encyclopedia of Archaeal and Bacterial Type Strains, Phase II (KMG-II): from individual species to whole genera.</title>
        <authorList>
            <person name="Goeker M."/>
        </authorList>
    </citation>
    <scope>NUCLEOTIDE SEQUENCE [LARGE SCALE GENOMIC DNA]</scope>
    <source>
        <strain evidence="12 13">DSM 27372</strain>
    </source>
</reference>
<dbReference type="GO" id="GO:0015386">
    <property type="term" value="F:potassium:proton antiporter activity"/>
    <property type="evidence" value="ECO:0007669"/>
    <property type="project" value="TreeGrafter"/>
</dbReference>
<comment type="function">
    <text evidence="10">Na(+)/H(+) antiporter that extrudes sodium in exchange for external protons.</text>
</comment>
<evidence type="ECO:0000313" key="13">
    <source>
        <dbReference type="Proteomes" id="UP000248198"/>
    </source>
</evidence>
<evidence type="ECO:0000256" key="10">
    <source>
        <dbReference type="RuleBase" id="RU366002"/>
    </source>
</evidence>
<feature type="transmembrane region" description="Helical" evidence="10">
    <location>
        <begin position="318"/>
        <end position="346"/>
    </location>
</feature>
<keyword evidence="8 10" id="KW-0472">Membrane</keyword>
<keyword evidence="3 10" id="KW-1003">Cell membrane</keyword>
<accession>A0A318UEH7</accession>
<evidence type="ECO:0000256" key="2">
    <source>
        <dbReference type="ARBA" id="ARBA00022448"/>
    </source>
</evidence>
<name>A0A318UEH7_9SPHI</name>
<feature type="transmembrane region" description="Helical" evidence="10">
    <location>
        <begin position="42"/>
        <end position="62"/>
    </location>
</feature>
<keyword evidence="5 10" id="KW-1133">Transmembrane helix</keyword>
<dbReference type="GO" id="GO:0051453">
    <property type="term" value="P:regulation of intracellular pH"/>
    <property type="evidence" value="ECO:0007669"/>
    <property type="project" value="TreeGrafter"/>
</dbReference>
<keyword evidence="6 10" id="KW-0915">Sodium</keyword>
<keyword evidence="10" id="KW-0050">Antiport</keyword>
<proteinExistence type="inferred from homology"/>
<dbReference type="InterPro" id="IPR004705">
    <property type="entry name" value="Cation/H_exchanger_CPA1_bac"/>
</dbReference>
<dbReference type="Proteomes" id="UP000248198">
    <property type="component" value="Unassembled WGS sequence"/>
</dbReference>
<evidence type="ECO:0000256" key="5">
    <source>
        <dbReference type="ARBA" id="ARBA00022989"/>
    </source>
</evidence>
<feature type="transmembrane region" description="Helical" evidence="10">
    <location>
        <begin position="16"/>
        <end position="35"/>
    </location>
</feature>
<evidence type="ECO:0000256" key="4">
    <source>
        <dbReference type="ARBA" id="ARBA00022692"/>
    </source>
</evidence>
<evidence type="ECO:0000256" key="3">
    <source>
        <dbReference type="ARBA" id="ARBA00022475"/>
    </source>
</evidence>
<comment type="similarity">
    <text evidence="10">Belongs to the monovalent cation:proton antiporter 1 (CPA1) transporter (TC 2.A.36) family.</text>
</comment>
<evidence type="ECO:0000313" key="12">
    <source>
        <dbReference type="EMBL" id="PYF74796.1"/>
    </source>
</evidence>
<dbReference type="InterPro" id="IPR006153">
    <property type="entry name" value="Cation/H_exchanger_TM"/>
</dbReference>
<feature type="transmembrane region" description="Helical" evidence="10">
    <location>
        <begin position="400"/>
        <end position="425"/>
    </location>
</feature>
<evidence type="ECO:0000256" key="6">
    <source>
        <dbReference type="ARBA" id="ARBA00023053"/>
    </source>
</evidence>
<feature type="transmembrane region" description="Helical" evidence="10">
    <location>
        <begin position="275"/>
        <end position="298"/>
    </location>
</feature>
<dbReference type="Pfam" id="PF00999">
    <property type="entry name" value="Na_H_Exchanger"/>
    <property type="match status" value="1"/>
</dbReference>
<feature type="transmembrane region" description="Helical" evidence="10">
    <location>
        <begin position="68"/>
        <end position="87"/>
    </location>
</feature>
<feature type="domain" description="Cation/H+ exchanger transmembrane" evidence="11">
    <location>
        <begin position="25"/>
        <end position="425"/>
    </location>
</feature>
<feature type="transmembrane region" description="Helical" evidence="10">
    <location>
        <begin position="169"/>
        <end position="189"/>
    </location>
</feature>
<feature type="transmembrane region" description="Helical" evidence="10">
    <location>
        <begin position="366"/>
        <end position="388"/>
    </location>
</feature>
<dbReference type="InterPro" id="IPR018422">
    <property type="entry name" value="Cation/H_exchanger_CPA1"/>
</dbReference>
<protein>
    <submittedName>
        <fullName evidence="12">Sodium/proton antiporter (CPA1 family)</fullName>
    </submittedName>
</protein>
<evidence type="ECO:0000256" key="1">
    <source>
        <dbReference type="ARBA" id="ARBA00004651"/>
    </source>
</evidence>
<feature type="transmembrane region" description="Helical" evidence="10">
    <location>
        <begin position="196"/>
        <end position="217"/>
    </location>
</feature>
<keyword evidence="4 10" id="KW-0812">Transmembrane</keyword>
<comment type="caution">
    <text evidence="12">The sequence shown here is derived from an EMBL/GenBank/DDBJ whole genome shotgun (WGS) entry which is preliminary data.</text>
</comment>
<feature type="transmembrane region" description="Helical" evidence="10">
    <location>
        <begin position="237"/>
        <end position="263"/>
    </location>
</feature>
<keyword evidence="2 10" id="KW-0813">Transport</keyword>
<dbReference type="GO" id="GO:0005886">
    <property type="term" value="C:plasma membrane"/>
    <property type="evidence" value="ECO:0007669"/>
    <property type="project" value="UniProtKB-SubCell"/>
</dbReference>
<keyword evidence="7 10" id="KW-0406">Ion transport</keyword>
<dbReference type="Gene3D" id="6.10.140.1330">
    <property type="match status" value="1"/>
</dbReference>
<dbReference type="EMBL" id="QKLU01000003">
    <property type="protein sequence ID" value="PYF74796.1"/>
    <property type="molecule type" value="Genomic_DNA"/>
</dbReference>
<dbReference type="NCBIfam" id="TIGR00831">
    <property type="entry name" value="a_cpa1"/>
    <property type="match status" value="1"/>
</dbReference>
<dbReference type="AlphaFoldDB" id="A0A318UEH7"/>
<keyword evidence="13" id="KW-1185">Reference proteome</keyword>
<keyword evidence="9 10" id="KW-0739">Sodium transport</keyword>
<dbReference type="PANTHER" id="PTHR10110:SF86">
    <property type="entry name" value="SODIUM_HYDROGEN EXCHANGER 7"/>
    <property type="match status" value="1"/>
</dbReference>
<dbReference type="GO" id="GO:0015385">
    <property type="term" value="F:sodium:proton antiporter activity"/>
    <property type="evidence" value="ECO:0007669"/>
    <property type="project" value="InterPro"/>
</dbReference>